<accession>A0ABY4CH55</accession>
<keyword evidence="1" id="KW-0812">Transmembrane</keyword>
<keyword evidence="1" id="KW-0472">Membrane</keyword>
<reference evidence="2" key="1">
    <citation type="submission" date="2021-12" db="EMBL/GenBank/DDBJ databases">
        <title>Alicyclobacillaceae gen. nov., sp. nov., isolated from chalcocite enrichment system.</title>
        <authorList>
            <person name="Jiang Z."/>
        </authorList>
    </citation>
    <scope>NUCLEOTIDE SEQUENCE</scope>
    <source>
        <strain evidence="2">MYW30-H2</strain>
    </source>
</reference>
<dbReference type="Proteomes" id="UP000830167">
    <property type="component" value="Chromosome"/>
</dbReference>
<proteinExistence type="predicted"/>
<protein>
    <submittedName>
        <fullName evidence="2">Tetratricopeptide repeat protein</fullName>
    </submittedName>
</protein>
<dbReference type="PANTHER" id="PTHR12558">
    <property type="entry name" value="CELL DIVISION CYCLE 16,23,27"/>
    <property type="match status" value="1"/>
</dbReference>
<sequence length="223" mass="26248">MGKFFLFYIIWRITGNPILAIIVLLMIYYVVDRRYIGLLPSVLNPFRKRVRMSRLQKQLDINPHDMSAKYELAQAYIEARQPKRALELLQAMPASMQDSEDVLYHTGLCHLSLGDMEVGETLILRALALNSRLHYGEPYLKLATAFANVFPAKAMHWFEQFEADNFSSCECYYRKGLLHLQLGNRDKAKQEWKKCLEIYRTLPNFRKRSERRWVLAARLKLML</sequence>
<keyword evidence="1" id="KW-1133">Transmembrane helix</keyword>
<name>A0ABY4CH55_9BACL</name>
<dbReference type="EMBL" id="CP089291">
    <property type="protein sequence ID" value="UOF89845.1"/>
    <property type="molecule type" value="Genomic_DNA"/>
</dbReference>
<dbReference type="Pfam" id="PF13181">
    <property type="entry name" value="TPR_8"/>
    <property type="match status" value="1"/>
</dbReference>
<gene>
    <name evidence="2" type="ORF">LSG31_18515</name>
</gene>
<dbReference type="Pfam" id="PF14559">
    <property type="entry name" value="TPR_19"/>
    <property type="match status" value="1"/>
</dbReference>
<evidence type="ECO:0000256" key="1">
    <source>
        <dbReference type="SAM" id="Phobius"/>
    </source>
</evidence>
<dbReference type="Gene3D" id="1.25.40.10">
    <property type="entry name" value="Tetratricopeptide repeat domain"/>
    <property type="match status" value="1"/>
</dbReference>
<feature type="transmembrane region" description="Helical" evidence="1">
    <location>
        <begin position="6"/>
        <end position="31"/>
    </location>
</feature>
<dbReference type="SMART" id="SM00028">
    <property type="entry name" value="TPR"/>
    <property type="match status" value="2"/>
</dbReference>
<dbReference type="PANTHER" id="PTHR12558:SF13">
    <property type="entry name" value="CELL DIVISION CYCLE PROTEIN 27 HOMOLOG"/>
    <property type="match status" value="1"/>
</dbReference>
<dbReference type="SUPFAM" id="SSF48452">
    <property type="entry name" value="TPR-like"/>
    <property type="match status" value="1"/>
</dbReference>
<dbReference type="InterPro" id="IPR011990">
    <property type="entry name" value="TPR-like_helical_dom_sf"/>
</dbReference>
<dbReference type="InterPro" id="IPR019734">
    <property type="entry name" value="TPR_rpt"/>
</dbReference>
<evidence type="ECO:0000313" key="2">
    <source>
        <dbReference type="EMBL" id="UOF89845.1"/>
    </source>
</evidence>
<evidence type="ECO:0000313" key="3">
    <source>
        <dbReference type="Proteomes" id="UP000830167"/>
    </source>
</evidence>
<keyword evidence="3" id="KW-1185">Reference proteome</keyword>
<organism evidence="2 3">
    <name type="scientific">Fodinisporobacter ferrooxydans</name>
    <dbReference type="NCBI Taxonomy" id="2901836"/>
    <lineage>
        <taxon>Bacteria</taxon>
        <taxon>Bacillati</taxon>
        <taxon>Bacillota</taxon>
        <taxon>Bacilli</taxon>
        <taxon>Bacillales</taxon>
        <taxon>Alicyclobacillaceae</taxon>
        <taxon>Fodinisporobacter</taxon>
    </lineage>
</organism>
<dbReference type="RefSeq" id="WP_347436537.1">
    <property type="nucleotide sequence ID" value="NZ_CP089291.1"/>
</dbReference>